<dbReference type="AlphaFoldDB" id="A0A3E0WLC2"/>
<evidence type="ECO:0000256" key="6">
    <source>
        <dbReference type="ARBA" id="ARBA00029899"/>
    </source>
</evidence>
<evidence type="ECO:0000256" key="5">
    <source>
        <dbReference type="ARBA" id="ARBA00023002"/>
    </source>
</evidence>
<dbReference type="InterPro" id="IPR050259">
    <property type="entry name" value="SDR"/>
</dbReference>
<evidence type="ECO:0000256" key="1">
    <source>
        <dbReference type="ARBA" id="ARBA00002607"/>
    </source>
</evidence>
<dbReference type="InterPro" id="IPR036291">
    <property type="entry name" value="NAD(P)-bd_dom_sf"/>
</dbReference>
<organism evidence="9 10">
    <name type="scientific">Alkalilimnicola ehrlichii</name>
    <dbReference type="NCBI Taxonomy" id="351052"/>
    <lineage>
        <taxon>Bacteria</taxon>
        <taxon>Pseudomonadati</taxon>
        <taxon>Pseudomonadota</taxon>
        <taxon>Gammaproteobacteria</taxon>
        <taxon>Chromatiales</taxon>
        <taxon>Ectothiorhodospiraceae</taxon>
        <taxon>Alkalilimnicola</taxon>
    </lineage>
</organism>
<sequence>MRRLEGKTAIVTGGSRGIGRAIALELGSLGAKVAINYRGGKEEAEAVAKEIQQLDSDALVIQADVGKPDEARGLVNQVKEAWGSVDILINNAGITRDKTLRKLEDDDWDKVIQTNLNSVFYTVSAAQPIMQEQKFGRIVNISSFVGQAGNFGQTNYAASKGAVIAFTKSAAQELGRYNITVNAIAPGFTQTEMFDKVPGEIQEKLLTKIPLARFGKPEEVAKAAAFLVVDGDYITGQQLNINGGVYM</sequence>
<dbReference type="GO" id="GO:0004316">
    <property type="term" value="F:3-oxoacyl-[acyl-carrier-protein] reductase (NADPH) activity"/>
    <property type="evidence" value="ECO:0007669"/>
    <property type="project" value="UniProtKB-EC"/>
</dbReference>
<dbReference type="GO" id="GO:0032787">
    <property type="term" value="P:monocarboxylic acid metabolic process"/>
    <property type="evidence" value="ECO:0007669"/>
    <property type="project" value="UniProtKB-ARBA"/>
</dbReference>
<evidence type="ECO:0000313" key="10">
    <source>
        <dbReference type="Proteomes" id="UP000256763"/>
    </source>
</evidence>
<dbReference type="Proteomes" id="UP000256763">
    <property type="component" value="Unassembled WGS sequence"/>
</dbReference>
<evidence type="ECO:0000256" key="7">
    <source>
        <dbReference type="ARBA" id="ARBA00048508"/>
    </source>
</evidence>
<dbReference type="InterPro" id="IPR020904">
    <property type="entry name" value="Sc_DH/Rdtase_CS"/>
</dbReference>
<proteinExistence type="inferred from homology"/>
<dbReference type="OrthoDB" id="9804774at2"/>
<evidence type="ECO:0000259" key="8">
    <source>
        <dbReference type="SMART" id="SM00822"/>
    </source>
</evidence>
<keyword evidence="5" id="KW-0560">Oxidoreductase</keyword>
<dbReference type="CDD" id="cd05333">
    <property type="entry name" value="BKR_SDR_c"/>
    <property type="match status" value="1"/>
</dbReference>
<evidence type="ECO:0000256" key="2">
    <source>
        <dbReference type="ARBA" id="ARBA00006484"/>
    </source>
</evidence>
<comment type="caution">
    <text evidence="9">The sequence shown here is derived from an EMBL/GenBank/DDBJ whole genome shotgun (WGS) entry which is preliminary data.</text>
</comment>
<name>A0A3E0WLC2_9GAMM</name>
<protein>
    <recommendedName>
        <fullName evidence="3">3-oxoacyl-[acyl-carrier-protein] reductase FabG</fullName>
    </recommendedName>
    <alternativeName>
        <fullName evidence="6">Beta-ketoacyl-ACP reductase</fullName>
    </alternativeName>
</protein>
<dbReference type="SUPFAM" id="SSF51735">
    <property type="entry name" value="NAD(P)-binding Rossmann-fold domains"/>
    <property type="match status" value="1"/>
</dbReference>
<dbReference type="SMART" id="SM00822">
    <property type="entry name" value="PKS_KR"/>
    <property type="match status" value="1"/>
</dbReference>
<evidence type="ECO:0000256" key="4">
    <source>
        <dbReference type="ARBA" id="ARBA00022857"/>
    </source>
</evidence>
<comment type="catalytic activity">
    <reaction evidence="7">
        <text>a (3R)-hydroxyacyl-[ACP] + NADP(+) = a 3-oxoacyl-[ACP] + NADPH + H(+)</text>
        <dbReference type="Rhea" id="RHEA:17397"/>
        <dbReference type="Rhea" id="RHEA-COMP:9916"/>
        <dbReference type="Rhea" id="RHEA-COMP:9945"/>
        <dbReference type="ChEBI" id="CHEBI:15378"/>
        <dbReference type="ChEBI" id="CHEBI:57783"/>
        <dbReference type="ChEBI" id="CHEBI:58349"/>
        <dbReference type="ChEBI" id="CHEBI:78776"/>
        <dbReference type="ChEBI" id="CHEBI:78827"/>
        <dbReference type="EC" id="1.1.1.100"/>
    </reaction>
</comment>
<keyword evidence="4" id="KW-0521">NADP</keyword>
<evidence type="ECO:0000256" key="3">
    <source>
        <dbReference type="ARBA" id="ARBA00017650"/>
    </source>
</evidence>
<comment type="similarity">
    <text evidence="2">Belongs to the short-chain dehydrogenases/reductases (SDR) family.</text>
</comment>
<feature type="domain" description="Ketoreductase" evidence="8">
    <location>
        <begin position="7"/>
        <end position="187"/>
    </location>
</feature>
<dbReference type="RefSeq" id="WP_116304097.1">
    <property type="nucleotide sequence ID" value="NZ_NFZV01000039.1"/>
</dbReference>
<keyword evidence="10" id="KW-1185">Reference proteome</keyword>
<dbReference type="PANTHER" id="PTHR42879">
    <property type="entry name" value="3-OXOACYL-(ACYL-CARRIER-PROTEIN) REDUCTASE"/>
    <property type="match status" value="1"/>
</dbReference>
<dbReference type="InterPro" id="IPR002347">
    <property type="entry name" value="SDR_fam"/>
</dbReference>
<dbReference type="InterPro" id="IPR057326">
    <property type="entry name" value="KR_dom"/>
</dbReference>
<accession>A0A3E0WLC2</accession>
<dbReference type="PRINTS" id="PR00080">
    <property type="entry name" value="SDRFAMILY"/>
</dbReference>
<comment type="function">
    <text evidence="1">Catalyzes the NADPH-dependent reduction of beta-ketoacyl-ACP substrates to beta-hydroxyacyl-ACP products, the first reductive step in the elongation cycle of fatty acid biosynthesis.</text>
</comment>
<dbReference type="FunFam" id="3.40.50.720:FF:000115">
    <property type="entry name" value="3-oxoacyl-[acyl-carrier-protein] reductase FabG"/>
    <property type="match status" value="1"/>
</dbReference>
<dbReference type="Gene3D" id="3.40.50.720">
    <property type="entry name" value="NAD(P)-binding Rossmann-like Domain"/>
    <property type="match status" value="1"/>
</dbReference>
<dbReference type="PROSITE" id="PS00061">
    <property type="entry name" value="ADH_SHORT"/>
    <property type="match status" value="1"/>
</dbReference>
<dbReference type="NCBIfam" id="NF009466">
    <property type="entry name" value="PRK12826.1-2"/>
    <property type="match status" value="1"/>
</dbReference>
<dbReference type="EMBL" id="NFZW01000019">
    <property type="protein sequence ID" value="RFA33754.1"/>
    <property type="molecule type" value="Genomic_DNA"/>
</dbReference>
<reference evidence="10" key="1">
    <citation type="submission" date="2017-05" db="EMBL/GenBank/DDBJ databases">
        <authorList>
            <person name="Sharma S."/>
            <person name="Sidhu C."/>
            <person name="Pinnaka A.K."/>
        </authorList>
    </citation>
    <scope>NUCLEOTIDE SEQUENCE [LARGE SCALE GENOMIC DNA]</scope>
    <source>
        <strain evidence="10">AK93</strain>
    </source>
</reference>
<dbReference type="Pfam" id="PF13561">
    <property type="entry name" value="adh_short_C2"/>
    <property type="match status" value="1"/>
</dbReference>
<dbReference type="PRINTS" id="PR00081">
    <property type="entry name" value="GDHRDH"/>
</dbReference>
<gene>
    <name evidence="9" type="ORF">CAL65_16545</name>
</gene>
<evidence type="ECO:0000313" key="9">
    <source>
        <dbReference type="EMBL" id="RFA33754.1"/>
    </source>
</evidence>
<dbReference type="PANTHER" id="PTHR42879:SF2">
    <property type="entry name" value="3-OXOACYL-[ACYL-CARRIER-PROTEIN] REDUCTASE FABG"/>
    <property type="match status" value="1"/>
</dbReference>
<dbReference type="NCBIfam" id="NF005559">
    <property type="entry name" value="PRK07231.1"/>
    <property type="match status" value="1"/>
</dbReference>